<evidence type="ECO:0000313" key="2">
    <source>
        <dbReference type="Proteomes" id="UP001243364"/>
    </source>
</evidence>
<protein>
    <recommendedName>
        <fullName evidence="3">Leucine rich repeat variant</fullName>
    </recommendedName>
</protein>
<keyword evidence="2" id="KW-1185">Reference proteome</keyword>
<sequence>MRTPDEIWAAADLPTRRLAGLALNPSTPIDLLLRLLADAPLAVRMVLCRDRVLPDAVVDAVVEHPDAYTRSFFARNPHADPRTRARLLTDPDWIVRGHLAEGPRVTRPDDVAPLPDDAVVHMITTYENELLGGSFYRQISAGLQRAMPTHPVAKVRLWGTGPWSSLPARTRAALLADPDDEVRERAERNAREEDPAWVESVLPPHSCHGRTDALLHRALSRAVVDGVLTAPAGPDDRWMIARNPSLPPDVVALLSGDADPEVRREVASRRDLGSAERRALVEDPDPAVRRTIARHPDLGPDERAALAADADPRVRLSVSVHPAWSERERSAIDYQVSQHGDFGFHPCSAAPRDAEAVRRDALSGHPLLRRAAAKERTLPSDLVALLAADDDLGVRVLLAQNHPNPPAGLLLRCFLEYTGDERERLLTRPGFPSEGLAVHADDADPAVRRLAARDRETAAHTVERLTRDPDPAVRAAFARHPNLPGPRLTQLLDDEELVHHAAANPALAVSAIRALVTSSLPLR</sequence>
<proteinExistence type="predicted"/>
<evidence type="ECO:0008006" key="3">
    <source>
        <dbReference type="Google" id="ProtNLM"/>
    </source>
</evidence>
<dbReference type="RefSeq" id="WP_307048662.1">
    <property type="nucleotide sequence ID" value="NZ_JAUSYA010000001.1"/>
</dbReference>
<organism evidence="1 2">
    <name type="scientific">Streptomyces achromogenes</name>
    <dbReference type="NCBI Taxonomy" id="67255"/>
    <lineage>
        <taxon>Bacteria</taxon>
        <taxon>Bacillati</taxon>
        <taxon>Actinomycetota</taxon>
        <taxon>Actinomycetes</taxon>
        <taxon>Kitasatosporales</taxon>
        <taxon>Streptomycetaceae</taxon>
        <taxon>Streptomyces</taxon>
    </lineage>
</organism>
<name>A0ABU0QCU8_STRAH</name>
<dbReference type="InterPro" id="IPR011989">
    <property type="entry name" value="ARM-like"/>
</dbReference>
<dbReference type="InterPro" id="IPR004830">
    <property type="entry name" value="LRR_variant"/>
</dbReference>
<dbReference type="Proteomes" id="UP001243364">
    <property type="component" value="Unassembled WGS sequence"/>
</dbReference>
<gene>
    <name evidence="1" type="ORF">QFZ56_007179</name>
</gene>
<dbReference type="Pfam" id="PF01816">
    <property type="entry name" value="LRV"/>
    <property type="match status" value="1"/>
</dbReference>
<dbReference type="Gene3D" id="1.25.10.10">
    <property type="entry name" value="Leucine-rich Repeat Variant"/>
    <property type="match status" value="2"/>
</dbReference>
<dbReference type="EMBL" id="JAUSYA010000001">
    <property type="protein sequence ID" value="MDQ0688216.1"/>
    <property type="molecule type" value="Genomic_DNA"/>
</dbReference>
<comment type="caution">
    <text evidence="1">The sequence shown here is derived from an EMBL/GenBank/DDBJ whole genome shotgun (WGS) entry which is preliminary data.</text>
</comment>
<reference evidence="1 2" key="1">
    <citation type="submission" date="2023-07" db="EMBL/GenBank/DDBJ databases">
        <title>Comparative genomics of wheat-associated soil bacteria to identify genetic determinants of phenazine resistance.</title>
        <authorList>
            <person name="Mouncey N."/>
        </authorList>
    </citation>
    <scope>NUCLEOTIDE SEQUENCE [LARGE SCALE GENOMIC DNA]</scope>
    <source>
        <strain evidence="1 2">W4I19-2</strain>
    </source>
</reference>
<accession>A0ABU0QCU8</accession>
<evidence type="ECO:0000313" key="1">
    <source>
        <dbReference type="EMBL" id="MDQ0688216.1"/>
    </source>
</evidence>